<dbReference type="Proteomes" id="UP000287651">
    <property type="component" value="Unassembled WGS sequence"/>
</dbReference>
<evidence type="ECO:0000313" key="3">
    <source>
        <dbReference type="Proteomes" id="UP000287651"/>
    </source>
</evidence>
<dbReference type="EMBL" id="AMZH03007582">
    <property type="protein sequence ID" value="RRT60966.1"/>
    <property type="molecule type" value="Genomic_DNA"/>
</dbReference>
<reference evidence="2 3" key="1">
    <citation type="journal article" date="2014" name="Agronomy (Basel)">
        <title>A Draft Genome Sequence for Ensete ventricosum, the Drought-Tolerant Tree Against Hunger.</title>
        <authorList>
            <person name="Harrison J."/>
            <person name="Moore K.A."/>
            <person name="Paszkiewicz K."/>
            <person name="Jones T."/>
            <person name="Grant M."/>
            <person name="Ambacheew D."/>
            <person name="Muzemil S."/>
            <person name="Studholme D.J."/>
        </authorList>
    </citation>
    <scope>NUCLEOTIDE SEQUENCE [LARGE SCALE GENOMIC DNA]</scope>
</reference>
<feature type="region of interest" description="Disordered" evidence="1">
    <location>
        <begin position="21"/>
        <end position="52"/>
    </location>
</feature>
<sequence>MIGATGELDYFNAYIRLREPGKSEDKAEGVKAGGRKGRGSDDKSRGAQLPKSKALIRKDVDSEECHSVAEADLPITKKGTQIQGNG</sequence>
<accession>A0A426ZAJ0</accession>
<organism evidence="2 3">
    <name type="scientific">Ensete ventricosum</name>
    <name type="common">Abyssinian banana</name>
    <name type="synonym">Musa ensete</name>
    <dbReference type="NCBI Taxonomy" id="4639"/>
    <lineage>
        <taxon>Eukaryota</taxon>
        <taxon>Viridiplantae</taxon>
        <taxon>Streptophyta</taxon>
        <taxon>Embryophyta</taxon>
        <taxon>Tracheophyta</taxon>
        <taxon>Spermatophyta</taxon>
        <taxon>Magnoliopsida</taxon>
        <taxon>Liliopsida</taxon>
        <taxon>Zingiberales</taxon>
        <taxon>Musaceae</taxon>
        <taxon>Ensete</taxon>
    </lineage>
</organism>
<evidence type="ECO:0000313" key="2">
    <source>
        <dbReference type="EMBL" id="RRT60966.1"/>
    </source>
</evidence>
<comment type="caution">
    <text evidence="2">The sequence shown here is derived from an EMBL/GenBank/DDBJ whole genome shotgun (WGS) entry which is preliminary data.</text>
</comment>
<name>A0A426ZAJ0_ENSVE</name>
<gene>
    <name evidence="2" type="ORF">B296_00019403</name>
</gene>
<evidence type="ECO:0000256" key="1">
    <source>
        <dbReference type="SAM" id="MobiDB-lite"/>
    </source>
</evidence>
<protein>
    <submittedName>
        <fullName evidence="2">Uncharacterized protein</fullName>
    </submittedName>
</protein>
<dbReference type="AlphaFoldDB" id="A0A426ZAJ0"/>
<proteinExistence type="predicted"/>